<evidence type="ECO:0000256" key="4">
    <source>
        <dbReference type="RuleBase" id="RU000499"/>
    </source>
</evidence>
<keyword evidence="3 4" id="KW-0560">Oxidoreductase</keyword>
<reference evidence="5 6" key="1">
    <citation type="journal article" date="2018" name="Genome Biol. Evol.">
        <title>Multiple Roots of Fruiting Body Formation in Amoebozoa.</title>
        <authorList>
            <person name="Hillmann F."/>
            <person name="Forbes G."/>
            <person name="Novohradska S."/>
            <person name="Ferling I."/>
            <person name="Riege K."/>
            <person name="Groth M."/>
            <person name="Westermann M."/>
            <person name="Marz M."/>
            <person name="Spaller T."/>
            <person name="Winckler T."/>
            <person name="Schaap P."/>
            <person name="Glockner G."/>
        </authorList>
    </citation>
    <scope>NUCLEOTIDE SEQUENCE [LARGE SCALE GENOMIC DNA]</scope>
    <source>
        <strain evidence="5 6">Jena</strain>
    </source>
</reference>
<dbReference type="PROSITE" id="PS51355">
    <property type="entry name" value="GLUTATHIONE_PEROXID_3"/>
    <property type="match status" value="1"/>
</dbReference>
<gene>
    <name evidence="5" type="ORF">PROFUN_06246</name>
</gene>
<dbReference type="Gene3D" id="3.40.30.10">
    <property type="entry name" value="Glutaredoxin"/>
    <property type="match status" value="1"/>
</dbReference>
<organism evidence="5 6">
    <name type="scientific">Planoprotostelium fungivorum</name>
    <dbReference type="NCBI Taxonomy" id="1890364"/>
    <lineage>
        <taxon>Eukaryota</taxon>
        <taxon>Amoebozoa</taxon>
        <taxon>Evosea</taxon>
        <taxon>Variosea</taxon>
        <taxon>Cavosteliida</taxon>
        <taxon>Cavosteliaceae</taxon>
        <taxon>Planoprotostelium</taxon>
    </lineage>
</organism>
<protein>
    <recommendedName>
        <fullName evidence="4">Glutathione peroxidase</fullName>
    </recommendedName>
</protein>
<dbReference type="PROSITE" id="PS00460">
    <property type="entry name" value="GLUTATHIONE_PEROXID_1"/>
    <property type="match status" value="1"/>
</dbReference>
<dbReference type="GO" id="GO:0006979">
    <property type="term" value="P:response to oxidative stress"/>
    <property type="evidence" value="ECO:0007669"/>
    <property type="project" value="InterPro"/>
</dbReference>
<dbReference type="PRINTS" id="PR01011">
    <property type="entry name" value="GLUTPROXDASE"/>
</dbReference>
<evidence type="ECO:0000256" key="2">
    <source>
        <dbReference type="ARBA" id="ARBA00022559"/>
    </source>
</evidence>
<proteinExistence type="inferred from homology"/>
<sequence>MIINRATRQILSKTNHINPTPSVTNAAEKASTTQSFVQKELQRQKNKTTDDSVSTTSLNTFKFAPTKQVRSFFTSALLASGVAVTATGASSGEKEEEESALYSLSPLDNAGKPYPLSQLKGKMILFVNVACKCGLTNSNYKELVELHKQYGDKVTILAFPCNQFGGQEPGSNEEIANYVKSKFGAEFQIMDKIEVNGPRTSPVYKYLKEQSGDDSDITWNFGKFLVNSQGQVVRRYSPKDSPKSIEKDIQFLMGQSKL</sequence>
<dbReference type="InterPro" id="IPR029759">
    <property type="entry name" value="GPX_AS"/>
</dbReference>
<dbReference type="AlphaFoldDB" id="A0A2P6NE46"/>
<dbReference type="Pfam" id="PF00255">
    <property type="entry name" value="GSHPx"/>
    <property type="match status" value="1"/>
</dbReference>
<dbReference type="GO" id="GO:0004601">
    <property type="term" value="F:peroxidase activity"/>
    <property type="evidence" value="ECO:0007669"/>
    <property type="project" value="UniProtKB-KW"/>
</dbReference>
<comment type="similarity">
    <text evidence="1 4">Belongs to the glutathione peroxidase family.</text>
</comment>
<dbReference type="SUPFAM" id="SSF52833">
    <property type="entry name" value="Thioredoxin-like"/>
    <property type="match status" value="1"/>
</dbReference>
<dbReference type="OrthoDB" id="446890at2759"/>
<dbReference type="EMBL" id="MDYQ01000107">
    <property type="protein sequence ID" value="PRP82234.1"/>
    <property type="molecule type" value="Genomic_DNA"/>
</dbReference>
<dbReference type="PANTHER" id="PTHR11592:SF78">
    <property type="entry name" value="GLUTATHIONE PEROXIDASE"/>
    <property type="match status" value="1"/>
</dbReference>
<dbReference type="PANTHER" id="PTHR11592">
    <property type="entry name" value="GLUTATHIONE PEROXIDASE"/>
    <property type="match status" value="1"/>
</dbReference>
<dbReference type="InterPro" id="IPR029760">
    <property type="entry name" value="GPX_CS"/>
</dbReference>
<dbReference type="CDD" id="cd00340">
    <property type="entry name" value="GSH_Peroxidase"/>
    <property type="match status" value="1"/>
</dbReference>
<dbReference type="InParanoid" id="A0A2P6NE46"/>
<dbReference type="InterPro" id="IPR036249">
    <property type="entry name" value="Thioredoxin-like_sf"/>
</dbReference>
<accession>A0A2P6NE46</accession>
<name>A0A2P6NE46_9EUKA</name>
<evidence type="ECO:0000256" key="1">
    <source>
        <dbReference type="ARBA" id="ARBA00006926"/>
    </source>
</evidence>
<evidence type="ECO:0000313" key="5">
    <source>
        <dbReference type="EMBL" id="PRP82234.1"/>
    </source>
</evidence>
<evidence type="ECO:0000256" key="3">
    <source>
        <dbReference type="ARBA" id="ARBA00023002"/>
    </source>
</evidence>
<evidence type="ECO:0000313" key="6">
    <source>
        <dbReference type="Proteomes" id="UP000241769"/>
    </source>
</evidence>
<keyword evidence="2 4" id="KW-0575">Peroxidase</keyword>
<dbReference type="STRING" id="1890364.A0A2P6NE46"/>
<keyword evidence="6" id="KW-1185">Reference proteome</keyword>
<dbReference type="InterPro" id="IPR000889">
    <property type="entry name" value="Glutathione_peroxidase"/>
</dbReference>
<dbReference type="FunFam" id="3.40.30.10:FF:000025">
    <property type="entry name" value="Glutathione peroxidase"/>
    <property type="match status" value="1"/>
</dbReference>
<dbReference type="PROSITE" id="PS00763">
    <property type="entry name" value="GLUTATHIONE_PEROXID_2"/>
    <property type="match status" value="1"/>
</dbReference>
<dbReference type="Proteomes" id="UP000241769">
    <property type="component" value="Unassembled WGS sequence"/>
</dbReference>
<comment type="caution">
    <text evidence="5">The sequence shown here is derived from an EMBL/GenBank/DDBJ whole genome shotgun (WGS) entry which is preliminary data.</text>
</comment>